<name>A0A1Y1T9Z7_9FLAO</name>
<evidence type="ECO:0000313" key="3">
    <source>
        <dbReference type="EMBL" id="ORL47355.1"/>
    </source>
</evidence>
<dbReference type="Pfam" id="PF03009">
    <property type="entry name" value="GDPD"/>
    <property type="match status" value="1"/>
</dbReference>
<dbReference type="GO" id="GO:0006644">
    <property type="term" value="P:phospholipid metabolic process"/>
    <property type="evidence" value="ECO:0007669"/>
    <property type="project" value="TreeGrafter"/>
</dbReference>
<keyword evidence="1" id="KW-0732">Signal</keyword>
<comment type="caution">
    <text evidence="3">The sequence shown here is derived from an EMBL/GenBank/DDBJ whole genome shotgun (WGS) entry which is preliminary data.</text>
</comment>
<dbReference type="PROSITE" id="PS51704">
    <property type="entry name" value="GP_PDE"/>
    <property type="match status" value="1"/>
</dbReference>
<organism evidence="3 4">
    <name type="scientific">Zunongwangia atlantica 22II14-10F7</name>
    <dbReference type="NCBI Taxonomy" id="1185767"/>
    <lineage>
        <taxon>Bacteria</taxon>
        <taxon>Pseudomonadati</taxon>
        <taxon>Bacteroidota</taxon>
        <taxon>Flavobacteriia</taxon>
        <taxon>Flavobacteriales</taxon>
        <taxon>Flavobacteriaceae</taxon>
        <taxon>Zunongwangia</taxon>
    </lineage>
</organism>
<dbReference type="SUPFAM" id="SSF51695">
    <property type="entry name" value="PLC-like phosphodiesterases"/>
    <property type="match status" value="1"/>
</dbReference>
<evidence type="ECO:0000313" key="4">
    <source>
        <dbReference type="Proteomes" id="UP000192746"/>
    </source>
</evidence>
<feature type="signal peptide" evidence="1">
    <location>
        <begin position="1"/>
        <end position="20"/>
    </location>
</feature>
<evidence type="ECO:0000256" key="1">
    <source>
        <dbReference type="SAM" id="SignalP"/>
    </source>
</evidence>
<feature type="chain" id="PRO_5012621070" evidence="1">
    <location>
        <begin position="21"/>
        <end position="289"/>
    </location>
</feature>
<dbReference type="GO" id="GO:0006580">
    <property type="term" value="P:ethanolamine metabolic process"/>
    <property type="evidence" value="ECO:0007669"/>
    <property type="project" value="TreeGrafter"/>
</dbReference>
<dbReference type="Proteomes" id="UP000192746">
    <property type="component" value="Unassembled WGS sequence"/>
</dbReference>
<dbReference type="OrthoDB" id="384721at2"/>
<dbReference type="GO" id="GO:0070291">
    <property type="term" value="P:N-acylethanolamine metabolic process"/>
    <property type="evidence" value="ECO:0007669"/>
    <property type="project" value="TreeGrafter"/>
</dbReference>
<dbReference type="EMBL" id="ARYN01000001">
    <property type="protein sequence ID" value="ORL47355.1"/>
    <property type="molecule type" value="Genomic_DNA"/>
</dbReference>
<keyword evidence="4" id="KW-1185">Reference proteome</keyword>
<dbReference type="RefSeq" id="WP_084839855.1">
    <property type="nucleotide sequence ID" value="NZ_ARYN01000001.1"/>
</dbReference>
<sequence length="289" mass="33364">MRYKILIVFLLIFECCKAQSFNSFDYAKQHLLDPSPAVILVASHRGMHINYPENSIAAIQDAIDHHIDIVEIDVQITRDGIPVLMHDEEIDRTTTGSGKVKKMNYAEICEFRLLDKNGRETEFYVPSLAEVLELSKNKILLDIDLKLKTRYLKNVAQVIEEQQALNSVFFYHGKHSVLKKLEKYLPSAMRMTKVSANRRAVKRAMLKVDPEIVHLGKSEKDRDPVFIKNVQEYYRKPVFANALGKLDVEAEKNPDTLNYFIDKGINVIQTDRPDLVLEYLIARGKHFKF</sequence>
<dbReference type="GO" id="GO:0008889">
    <property type="term" value="F:glycerophosphodiester phosphodiesterase activity"/>
    <property type="evidence" value="ECO:0007669"/>
    <property type="project" value="TreeGrafter"/>
</dbReference>
<dbReference type="InterPro" id="IPR017946">
    <property type="entry name" value="PLC-like_Pdiesterase_TIM-brl"/>
</dbReference>
<dbReference type="GO" id="GO:0005886">
    <property type="term" value="C:plasma membrane"/>
    <property type="evidence" value="ECO:0007669"/>
    <property type="project" value="TreeGrafter"/>
</dbReference>
<reference evidence="3 4" key="1">
    <citation type="submission" date="2013-04" db="EMBL/GenBank/DDBJ databases">
        <title>Zunongwangia sp. 22II14-10F7 Genome Sequencing.</title>
        <authorList>
            <person name="Lai Q."/>
            <person name="Shao Z."/>
        </authorList>
    </citation>
    <scope>NUCLEOTIDE SEQUENCE [LARGE SCALE GENOMIC DNA]</scope>
    <source>
        <strain evidence="3 4">22II14-10F7</strain>
    </source>
</reference>
<dbReference type="STRING" id="1185767.IIF7_01300"/>
<feature type="domain" description="GP-PDE" evidence="2">
    <location>
        <begin position="39"/>
        <end position="280"/>
    </location>
</feature>
<dbReference type="PANTHER" id="PTHR46320:SF1">
    <property type="entry name" value="GLYCEROPHOSPHODIESTER PHOSPHODIESTERASE 1"/>
    <property type="match status" value="1"/>
</dbReference>
<dbReference type="AlphaFoldDB" id="A0A1Y1T9Z7"/>
<proteinExistence type="predicted"/>
<accession>A0A1Y1T9Z7</accession>
<dbReference type="Gene3D" id="3.20.20.190">
    <property type="entry name" value="Phosphatidylinositol (PI) phosphodiesterase"/>
    <property type="match status" value="1"/>
</dbReference>
<dbReference type="CDD" id="cd08566">
    <property type="entry name" value="GDPD_AtGDE_like"/>
    <property type="match status" value="1"/>
</dbReference>
<protein>
    <submittedName>
        <fullName evidence="3">Glycerophosphoryl diester phosphodiesterase</fullName>
    </submittedName>
</protein>
<dbReference type="PANTHER" id="PTHR46320">
    <property type="entry name" value="GLYCEROPHOSPHODIESTER PHOSPHODIESTERASE 1"/>
    <property type="match status" value="1"/>
</dbReference>
<dbReference type="InterPro" id="IPR030395">
    <property type="entry name" value="GP_PDE_dom"/>
</dbReference>
<gene>
    <name evidence="3" type="ORF">IIF7_01300</name>
</gene>
<evidence type="ECO:0000259" key="2">
    <source>
        <dbReference type="PROSITE" id="PS51704"/>
    </source>
</evidence>